<dbReference type="EMBL" id="CP013200">
    <property type="protein sequence ID" value="ALO66448.1"/>
    <property type="molecule type" value="Genomic_DNA"/>
</dbReference>
<dbReference type="Pfam" id="PF00890">
    <property type="entry name" value="FAD_binding_2"/>
    <property type="match status" value="1"/>
</dbReference>
<dbReference type="SUPFAM" id="SSF46977">
    <property type="entry name" value="Succinate dehydrogenase/fumarate reductase flavoprotein C-terminal domain"/>
    <property type="match status" value="1"/>
</dbReference>
<feature type="compositionally biased region" description="Low complexity" evidence="14">
    <location>
        <begin position="445"/>
        <end position="462"/>
    </location>
</feature>
<dbReference type="Proteomes" id="UP000059574">
    <property type="component" value="Chromosome"/>
</dbReference>
<dbReference type="RefSeq" id="WP_062287266.1">
    <property type="nucleotide sequence ID" value="NZ_CP013200.1"/>
</dbReference>
<evidence type="ECO:0000259" key="15">
    <source>
        <dbReference type="Pfam" id="PF00890"/>
    </source>
</evidence>
<comment type="pathway">
    <text evidence="2 13">Cofactor biosynthesis; NAD(+) biosynthesis; iminoaspartate from L-aspartate (oxidase route): step 1/1.</text>
</comment>
<comment type="cofactor">
    <cofactor evidence="1 13">
        <name>FAD</name>
        <dbReference type="ChEBI" id="CHEBI:57692"/>
    </cofactor>
</comment>
<comment type="subcellular location">
    <subcellularLocation>
        <location evidence="13">Cytoplasm</location>
    </subcellularLocation>
</comment>
<dbReference type="PANTHER" id="PTHR42716:SF2">
    <property type="entry name" value="L-ASPARTATE OXIDASE, CHLOROPLASTIC"/>
    <property type="match status" value="1"/>
</dbReference>
<dbReference type="GO" id="GO:0034628">
    <property type="term" value="P:'de novo' NAD+ biosynthetic process from L-aspartate"/>
    <property type="evidence" value="ECO:0007669"/>
    <property type="project" value="TreeGrafter"/>
</dbReference>
<feature type="region of interest" description="Disordered" evidence="14">
    <location>
        <begin position="511"/>
        <end position="544"/>
    </location>
</feature>
<protein>
    <recommendedName>
        <fullName evidence="5 12">L-aspartate oxidase</fullName>
        <ecNumber evidence="4 12">1.4.3.16</ecNumber>
    </recommendedName>
</protein>
<dbReference type="EC" id="1.4.3.16" evidence="4 12"/>
<feature type="domain" description="Fumarate reductase/succinate dehydrogenase flavoprotein-like C-terminal" evidence="16">
    <location>
        <begin position="480"/>
        <end position="596"/>
    </location>
</feature>
<dbReference type="NCBIfam" id="TIGR00551">
    <property type="entry name" value="nadB"/>
    <property type="match status" value="1"/>
</dbReference>
<dbReference type="GO" id="GO:0008734">
    <property type="term" value="F:L-aspartate oxidase activity"/>
    <property type="evidence" value="ECO:0007669"/>
    <property type="project" value="UniProtKB-UniRule"/>
</dbReference>
<dbReference type="InterPro" id="IPR005288">
    <property type="entry name" value="NadB"/>
</dbReference>
<sequence>MSNSHLVVVGSGIAGLYGALLAAEAGSRVTLLTKGTLAQSNTHQAQGGICAVLAEGEAAPGDSVEAHIADTLKAGAGQCDPEAVRILCTEAAADIAALERFGVRFDRDATGHRSLGLEGAHSAARILHAGGDATGAAIANGLIAAIREQAALGLITLLENCFATELLAIPTDVPLEAPASDAHDGGTPPQAVIAGIAYLDAHDVRQTLDADAILLATGGAGQLFEFTTNPQLATGDGVALAWRAGAVLADLEYFQFHPTALAVGENFLISEAVRGAGAVLRDTKGEAFMARYHPEGDLAPRDVLSRSIAAHLATLAENARSAGEAEGPAHVFLDASGIEEANGAGYLARRFPTIDAATASLGFDWRHDWLPVAPAAHYWMGGVVTDLLGRTTIPGLYAAGEVACTGVHGANRLASNSLLEGLVFSRRAVATFTSSAHGARTGHLSQPATQPQPATQSQPATSDGATALEGIRSHPAGLGRETLRHLMGQYSAVVRDACGLQQAETALQAATSHEQASLHRAGSAPAQVSVHEQDAAHEQASARQQLEDQNVQLVAGLLVHAALARENSVGAHYRTDFPQGPGLSAPHPSRDSNYWVNPDAHLTTIEPQRESETV</sequence>
<name>A0A0S2LYY0_9MICC</name>
<dbReference type="SUPFAM" id="SSF51905">
    <property type="entry name" value="FAD/NAD(P)-binding domain"/>
    <property type="match status" value="1"/>
</dbReference>
<evidence type="ECO:0000259" key="16">
    <source>
        <dbReference type="Pfam" id="PF02910"/>
    </source>
</evidence>
<dbReference type="UniPathway" id="UPA00253">
    <property type="reaction ID" value="UER00326"/>
</dbReference>
<dbReference type="PRINTS" id="PR00368">
    <property type="entry name" value="FADPNR"/>
</dbReference>
<feature type="domain" description="FAD-dependent oxidoreductase 2 FAD-binding" evidence="15">
    <location>
        <begin position="6"/>
        <end position="418"/>
    </location>
</feature>
<evidence type="ECO:0000256" key="2">
    <source>
        <dbReference type="ARBA" id="ARBA00004950"/>
    </source>
</evidence>
<dbReference type="InterPro" id="IPR015939">
    <property type="entry name" value="Fum_Rdtase/Succ_DH_flav-like_C"/>
</dbReference>
<gene>
    <name evidence="17" type="ORF">AS189_08010</name>
</gene>
<accession>A0A0S2LYY0</accession>
<evidence type="ECO:0000256" key="11">
    <source>
        <dbReference type="ARBA" id="ARBA00048305"/>
    </source>
</evidence>
<evidence type="ECO:0000256" key="14">
    <source>
        <dbReference type="SAM" id="MobiDB-lite"/>
    </source>
</evidence>
<keyword evidence="8 13" id="KW-0274">FAD</keyword>
<dbReference type="FunFam" id="3.90.700.10:FF:000002">
    <property type="entry name" value="L-aspartate oxidase"/>
    <property type="match status" value="1"/>
</dbReference>
<evidence type="ECO:0000313" key="17">
    <source>
        <dbReference type="EMBL" id="ALO66448.1"/>
    </source>
</evidence>
<evidence type="ECO:0000256" key="7">
    <source>
        <dbReference type="ARBA" id="ARBA00022642"/>
    </source>
</evidence>
<comment type="function">
    <text evidence="10">Catalyzes the oxidation of L-aspartate to iminoaspartate, the first step in the de novo biosynthesis of NAD(+).</text>
</comment>
<comment type="catalytic activity">
    <reaction evidence="11">
        <text>L-aspartate + O2 = iminosuccinate + H2O2</text>
        <dbReference type="Rhea" id="RHEA:25876"/>
        <dbReference type="ChEBI" id="CHEBI:15379"/>
        <dbReference type="ChEBI" id="CHEBI:16240"/>
        <dbReference type="ChEBI" id="CHEBI:29991"/>
        <dbReference type="ChEBI" id="CHEBI:77875"/>
        <dbReference type="EC" id="1.4.3.16"/>
    </reaction>
    <physiologicalReaction direction="left-to-right" evidence="11">
        <dbReference type="Rhea" id="RHEA:25877"/>
    </physiologicalReaction>
</comment>
<evidence type="ECO:0000256" key="3">
    <source>
        <dbReference type="ARBA" id="ARBA00008562"/>
    </source>
</evidence>
<evidence type="ECO:0000256" key="12">
    <source>
        <dbReference type="NCBIfam" id="TIGR00551"/>
    </source>
</evidence>
<keyword evidence="6 13" id="KW-0285">Flavoprotein</keyword>
<dbReference type="GO" id="GO:0033765">
    <property type="term" value="F:steroid dehydrogenase activity, acting on the CH-CH group of donors"/>
    <property type="evidence" value="ECO:0007669"/>
    <property type="project" value="UniProtKB-ARBA"/>
</dbReference>
<evidence type="ECO:0000256" key="8">
    <source>
        <dbReference type="ARBA" id="ARBA00022827"/>
    </source>
</evidence>
<dbReference type="SUPFAM" id="SSF56425">
    <property type="entry name" value="Succinate dehydrogenase/fumarate reductase flavoprotein, catalytic domain"/>
    <property type="match status" value="1"/>
</dbReference>
<evidence type="ECO:0000256" key="13">
    <source>
        <dbReference type="RuleBase" id="RU362049"/>
    </source>
</evidence>
<dbReference type="Gene3D" id="3.50.50.60">
    <property type="entry name" value="FAD/NAD(P)-binding domain"/>
    <property type="match status" value="1"/>
</dbReference>
<keyword evidence="9 13" id="KW-0560">Oxidoreductase</keyword>
<dbReference type="InterPro" id="IPR036188">
    <property type="entry name" value="FAD/NAD-bd_sf"/>
</dbReference>
<dbReference type="PANTHER" id="PTHR42716">
    <property type="entry name" value="L-ASPARTATE OXIDASE"/>
    <property type="match status" value="1"/>
</dbReference>
<dbReference type="InterPro" id="IPR003953">
    <property type="entry name" value="FAD-dep_OxRdtase_2_FAD-bd"/>
</dbReference>
<dbReference type="OrthoDB" id="9805351at2"/>
<evidence type="ECO:0000256" key="1">
    <source>
        <dbReference type="ARBA" id="ARBA00001974"/>
    </source>
</evidence>
<comment type="similarity">
    <text evidence="3 13">Belongs to the FAD-dependent oxidoreductase 2 family. NadB subfamily.</text>
</comment>
<evidence type="ECO:0000256" key="5">
    <source>
        <dbReference type="ARBA" id="ARBA00021901"/>
    </source>
</evidence>
<dbReference type="AlphaFoldDB" id="A0A0S2LYY0"/>
<evidence type="ECO:0000256" key="10">
    <source>
        <dbReference type="ARBA" id="ARBA00029426"/>
    </source>
</evidence>
<proteinExistence type="inferred from homology"/>
<reference evidence="18" key="1">
    <citation type="submission" date="2015-11" db="EMBL/GenBank/DDBJ databases">
        <authorList>
            <person name="Kumar R."/>
            <person name="Singh D."/>
            <person name="Swarnkar M.K."/>
            <person name="Singh A.K."/>
            <person name="Kumar S."/>
        </authorList>
    </citation>
    <scope>NUCLEOTIDE SEQUENCE [LARGE SCALE GENOMIC DNA]</scope>
    <source>
        <strain evidence="18">ERGS4:06</strain>
    </source>
</reference>
<reference evidence="17 18" key="2">
    <citation type="journal article" date="2016" name="J. Biotechnol.">
        <title>Complete genome sequence of Arthrobacter alpinus ERGS4:06, a yellow pigmented bacterium tolerant to cold and radiations isolated from Sikkim Himalaya.</title>
        <authorList>
            <person name="Kumar R."/>
            <person name="Singh D."/>
            <person name="Swarnkar M.K."/>
            <person name="Singh A.K."/>
            <person name="Kumar S."/>
        </authorList>
    </citation>
    <scope>NUCLEOTIDE SEQUENCE [LARGE SCALE GENOMIC DNA]</scope>
    <source>
        <strain evidence="17 18">ERGS4:06</strain>
    </source>
</reference>
<dbReference type="Pfam" id="PF02910">
    <property type="entry name" value="Succ_DH_flav_C"/>
    <property type="match status" value="1"/>
</dbReference>
<dbReference type="Gene3D" id="3.90.700.10">
    <property type="entry name" value="Succinate dehydrogenase/fumarate reductase flavoprotein, catalytic domain"/>
    <property type="match status" value="1"/>
</dbReference>
<evidence type="ECO:0000256" key="4">
    <source>
        <dbReference type="ARBA" id="ARBA00012173"/>
    </source>
</evidence>
<evidence type="ECO:0000256" key="9">
    <source>
        <dbReference type="ARBA" id="ARBA00023002"/>
    </source>
</evidence>
<dbReference type="GO" id="GO:0005737">
    <property type="term" value="C:cytoplasm"/>
    <property type="evidence" value="ECO:0007669"/>
    <property type="project" value="UniProtKB-SubCell"/>
</dbReference>
<feature type="region of interest" description="Disordered" evidence="14">
    <location>
        <begin position="435"/>
        <end position="463"/>
    </location>
</feature>
<keyword evidence="7 13" id="KW-0662">Pyridine nucleotide biosynthesis</keyword>
<dbReference type="InterPro" id="IPR027477">
    <property type="entry name" value="Succ_DH/fumarate_Rdtase_cat_sf"/>
</dbReference>
<evidence type="ECO:0000313" key="18">
    <source>
        <dbReference type="Proteomes" id="UP000059574"/>
    </source>
</evidence>
<evidence type="ECO:0000256" key="6">
    <source>
        <dbReference type="ARBA" id="ARBA00022630"/>
    </source>
</evidence>
<dbReference type="Gene3D" id="1.20.58.100">
    <property type="entry name" value="Fumarate reductase/succinate dehydrogenase flavoprotein-like, C-terminal domain"/>
    <property type="match status" value="1"/>
</dbReference>
<dbReference type="InterPro" id="IPR037099">
    <property type="entry name" value="Fum_R/Succ_DH_flav-like_C_sf"/>
</dbReference>
<organism evidence="17 18">
    <name type="scientific">Arthrobacter alpinus</name>
    <dbReference type="NCBI Taxonomy" id="656366"/>
    <lineage>
        <taxon>Bacteria</taxon>
        <taxon>Bacillati</taxon>
        <taxon>Actinomycetota</taxon>
        <taxon>Actinomycetes</taxon>
        <taxon>Micrococcales</taxon>
        <taxon>Micrococcaceae</taxon>
        <taxon>Arthrobacter</taxon>
    </lineage>
</organism>